<feature type="transmembrane region" description="Helical" evidence="5">
    <location>
        <begin position="152"/>
        <end position="173"/>
    </location>
</feature>
<dbReference type="PANTHER" id="PTHR23530">
    <property type="entry name" value="TRANSPORT PROTEIN-RELATED"/>
    <property type="match status" value="1"/>
</dbReference>
<sequence>MRLFEKQRTGRSKMTREVLVWRYAIQQFIHWTIVGITIPVLILLFQARGFNLQDIGLVMAVWVGSTAVLEVPLGGVADRYGRKATYLGSLIVNILGCFALLYVTELVEMLFSAFMLGASRAIYSGTLDAWFYDAFQQCRQQCRQRKLTFHTAQSYVNMSVTIGLALGSLLGGWLPDYVVSTGAQWASIYDLNLVVVIVANTFLIAVTAVLIRDNKEQNKAVDVKATNLSVSVQVLSEAFTHDVIKRLMQTTIVYGAVLSAVETFWQPYLMAIIQTTTSGPNESSITLFGILAGLYFLMSALSSLFSIRLLAFCNGSHKTLMLATRILAGLVLIAMANSDETLSFTLSYLAFFFFFTLGNSSQSVLTHENTQPQHRSTMLSVSSLVVTCGAVVASLLFGFISEHYGISLSWLICGGALVVSSAWFVLIPDNHSAVAQQ</sequence>
<reference evidence="7 8" key="1">
    <citation type="submission" date="2013-05" db="EMBL/GenBank/DDBJ databases">
        <title>Complete genome sequence of the lipase-producing bacterium Photobacterium gaetbulicola Gung47.</title>
        <authorList>
            <person name="Kim Y.-O."/>
        </authorList>
    </citation>
    <scope>NUCLEOTIDE SEQUENCE [LARGE SCALE GENOMIC DNA]</scope>
    <source>
        <strain evidence="7 8">Gung47</strain>
    </source>
</reference>
<dbReference type="Proteomes" id="UP000032303">
    <property type="component" value="Chromosome 2"/>
</dbReference>
<keyword evidence="3 5" id="KW-1133">Transmembrane helix</keyword>
<comment type="subcellular location">
    <subcellularLocation>
        <location evidence="1">Membrane</location>
        <topology evidence="1">Multi-pass membrane protein</topology>
    </subcellularLocation>
</comment>
<dbReference type="PROSITE" id="PS00216">
    <property type="entry name" value="SUGAR_TRANSPORT_1"/>
    <property type="match status" value="1"/>
</dbReference>
<dbReference type="GO" id="GO:0016020">
    <property type="term" value="C:membrane"/>
    <property type="evidence" value="ECO:0007669"/>
    <property type="project" value="UniProtKB-SubCell"/>
</dbReference>
<feature type="transmembrane region" description="Helical" evidence="5">
    <location>
        <begin position="57"/>
        <end position="77"/>
    </location>
</feature>
<feature type="transmembrane region" description="Helical" evidence="5">
    <location>
        <begin position="319"/>
        <end position="336"/>
    </location>
</feature>
<evidence type="ECO:0000256" key="5">
    <source>
        <dbReference type="SAM" id="Phobius"/>
    </source>
</evidence>
<dbReference type="STRING" id="658445.H744_2c2563"/>
<evidence type="ECO:0000313" key="7">
    <source>
        <dbReference type="EMBL" id="AJR09219.1"/>
    </source>
</evidence>
<feature type="transmembrane region" description="Helical" evidence="5">
    <location>
        <begin position="84"/>
        <end position="103"/>
    </location>
</feature>
<dbReference type="CDD" id="cd06174">
    <property type="entry name" value="MFS"/>
    <property type="match status" value="1"/>
</dbReference>
<evidence type="ECO:0000256" key="4">
    <source>
        <dbReference type="ARBA" id="ARBA00023136"/>
    </source>
</evidence>
<dbReference type="Gene3D" id="1.20.1250.20">
    <property type="entry name" value="MFS general substrate transporter like domains"/>
    <property type="match status" value="1"/>
</dbReference>
<feature type="transmembrane region" description="Helical" evidence="5">
    <location>
        <begin position="20"/>
        <end position="45"/>
    </location>
</feature>
<keyword evidence="2 5" id="KW-0812">Transmembrane</keyword>
<feature type="transmembrane region" description="Helical" evidence="5">
    <location>
        <begin position="109"/>
        <end position="131"/>
    </location>
</feature>
<keyword evidence="4 5" id="KW-0472">Membrane</keyword>
<proteinExistence type="predicted"/>
<dbReference type="AlphaFoldDB" id="A0A0C5WW13"/>
<dbReference type="InterPro" id="IPR020846">
    <property type="entry name" value="MFS_dom"/>
</dbReference>
<dbReference type="PANTHER" id="PTHR23530:SF1">
    <property type="entry name" value="PERMEASE, MAJOR FACILITATOR SUPERFAMILY-RELATED"/>
    <property type="match status" value="1"/>
</dbReference>
<dbReference type="SUPFAM" id="SSF103473">
    <property type="entry name" value="MFS general substrate transporter"/>
    <property type="match status" value="1"/>
</dbReference>
<organism evidence="7 8">
    <name type="scientific">Photobacterium gaetbulicola Gung47</name>
    <dbReference type="NCBI Taxonomy" id="658445"/>
    <lineage>
        <taxon>Bacteria</taxon>
        <taxon>Pseudomonadati</taxon>
        <taxon>Pseudomonadota</taxon>
        <taxon>Gammaproteobacteria</taxon>
        <taxon>Vibrionales</taxon>
        <taxon>Vibrionaceae</taxon>
        <taxon>Photobacterium</taxon>
    </lineage>
</organism>
<feature type="transmembrane region" description="Helical" evidence="5">
    <location>
        <begin position="379"/>
        <end position="400"/>
    </location>
</feature>
<dbReference type="PATRIC" id="fig|658445.3.peg.4585"/>
<dbReference type="EMBL" id="CP005974">
    <property type="protein sequence ID" value="AJR09219.1"/>
    <property type="molecule type" value="Genomic_DNA"/>
</dbReference>
<evidence type="ECO:0000256" key="3">
    <source>
        <dbReference type="ARBA" id="ARBA00022989"/>
    </source>
</evidence>
<dbReference type="PROSITE" id="PS50850">
    <property type="entry name" value="MFS"/>
    <property type="match status" value="1"/>
</dbReference>
<dbReference type="InterPro" id="IPR005829">
    <property type="entry name" value="Sugar_transporter_CS"/>
</dbReference>
<evidence type="ECO:0000259" key="6">
    <source>
        <dbReference type="PROSITE" id="PS50850"/>
    </source>
</evidence>
<dbReference type="KEGG" id="pgb:H744_2c2563"/>
<dbReference type="InterPro" id="IPR053160">
    <property type="entry name" value="MFS_DHA3_Transporter"/>
</dbReference>
<accession>A0A0C5WW13</accession>
<feature type="transmembrane region" description="Helical" evidence="5">
    <location>
        <begin position="406"/>
        <end position="427"/>
    </location>
</feature>
<feature type="transmembrane region" description="Helical" evidence="5">
    <location>
        <begin position="342"/>
        <end position="358"/>
    </location>
</feature>
<dbReference type="HOGENOM" id="CLU_046685_5_0_6"/>
<evidence type="ECO:0000256" key="1">
    <source>
        <dbReference type="ARBA" id="ARBA00004141"/>
    </source>
</evidence>
<keyword evidence="8" id="KW-1185">Reference proteome</keyword>
<evidence type="ECO:0000313" key="8">
    <source>
        <dbReference type="Proteomes" id="UP000032303"/>
    </source>
</evidence>
<feature type="transmembrane region" description="Helical" evidence="5">
    <location>
        <begin position="193"/>
        <end position="211"/>
    </location>
</feature>
<dbReference type="InterPro" id="IPR011701">
    <property type="entry name" value="MFS"/>
</dbReference>
<dbReference type="GO" id="GO:0022857">
    <property type="term" value="F:transmembrane transporter activity"/>
    <property type="evidence" value="ECO:0007669"/>
    <property type="project" value="InterPro"/>
</dbReference>
<name>A0A0C5WW13_9GAMM</name>
<dbReference type="Pfam" id="PF07690">
    <property type="entry name" value="MFS_1"/>
    <property type="match status" value="2"/>
</dbReference>
<evidence type="ECO:0000256" key="2">
    <source>
        <dbReference type="ARBA" id="ARBA00022692"/>
    </source>
</evidence>
<feature type="domain" description="Major facilitator superfamily (MFS) profile" evidence="6">
    <location>
        <begin position="19"/>
        <end position="432"/>
    </location>
</feature>
<feature type="transmembrane region" description="Helical" evidence="5">
    <location>
        <begin position="285"/>
        <end position="307"/>
    </location>
</feature>
<protein>
    <recommendedName>
        <fullName evidence="6">Major facilitator superfamily (MFS) profile domain-containing protein</fullName>
    </recommendedName>
</protein>
<gene>
    <name evidence="7" type="ORF">H744_2c2563</name>
</gene>
<feature type="transmembrane region" description="Helical" evidence="5">
    <location>
        <begin position="252"/>
        <end position="273"/>
    </location>
</feature>
<dbReference type="InterPro" id="IPR036259">
    <property type="entry name" value="MFS_trans_sf"/>
</dbReference>